<dbReference type="EMBL" id="CAUWAG010000007">
    <property type="protein sequence ID" value="CAJ2504788.1"/>
    <property type="molecule type" value="Genomic_DNA"/>
</dbReference>
<feature type="repeat" description="ANK" evidence="2">
    <location>
        <begin position="455"/>
        <end position="487"/>
    </location>
</feature>
<name>A0AAI8VH44_9PEZI</name>
<keyword evidence="1" id="KW-0378">Hydrolase</keyword>
<dbReference type="PANTHER" id="PTHR48081">
    <property type="entry name" value="AB HYDROLASE SUPERFAMILY PROTEIN C4A8.06C"/>
    <property type="match status" value="1"/>
</dbReference>
<dbReference type="SMART" id="SM00248">
    <property type="entry name" value="ANK"/>
    <property type="match status" value="4"/>
</dbReference>
<reference evidence="3" key="1">
    <citation type="submission" date="2023-10" db="EMBL/GenBank/DDBJ databases">
        <authorList>
            <person name="Hackl T."/>
        </authorList>
    </citation>
    <scope>NUCLEOTIDE SEQUENCE</scope>
</reference>
<dbReference type="Gene3D" id="1.25.40.20">
    <property type="entry name" value="Ankyrin repeat-containing domain"/>
    <property type="match status" value="1"/>
</dbReference>
<dbReference type="AlphaFoldDB" id="A0AAI8VH44"/>
<dbReference type="InterPro" id="IPR036770">
    <property type="entry name" value="Ankyrin_rpt-contain_sf"/>
</dbReference>
<evidence type="ECO:0000313" key="4">
    <source>
        <dbReference type="Proteomes" id="UP001295740"/>
    </source>
</evidence>
<feature type="repeat" description="ANK" evidence="2">
    <location>
        <begin position="421"/>
        <end position="454"/>
    </location>
</feature>
<dbReference type="Proteomes" id="UP001295740">
    <property type="component" value="Unassembled WGS sequence"/>
</dbReference>
<evidence type="ECO:0000256" key="2">
    <source>
        <dbReference type="PROSITE-ProRule" id="PRU00023"/>
    </source>
</evidence>
<proteinExistence type="predicted"/>
<comment type="caution">
    <text evidence="3">The sequence shown here is derived from an EMBL/GenBank/DDBJ whole genome shotgun (WGS) entry which is preliminary data.</text>
</comment>
<dbReference type="PANTHER" id="PTHR48081:SF31">
    <property type="entry name" value="STERYL ACETYL HYDROLASE MUG81-RELATED"/>
    <property type="match status" value="1"/>
</dbReference>
<dbReference type="PROSITE" id="PS50297">
    <property type="entry name" value="ANK_REP_REGION"/>
    <property type="match status" value="1"/>
</dbReference>
<keyword evidence="2" id="KW-0040">ANK repeat</keyword>
<dbReference type="InterPro" id="IPR029058">
    <property type="entry name" value="AB_hydrolase_fold"/>
</dbReference>
<dbReference type="SUPFAM" id="SSF48403">
    <property type="entry name" value="Ankyrin repeat"/>
    <property type="match status" value="1"/>
</dbReference>
<dbReference type="GO" id="GO:0016787">
    <property type="term" value="F:hydrolase activity"/>
    <property type="evidence" value="ECO:0007669"/>
    <property type="project" value="UniProtKB-KW"/>
</dbReference>
<keyword evidence="4" id="KW-1185">Reference proteome</keyword>
<evidence type="ECO:0000313" key="3">
    <source>
        <dbReference type="EMBL" id="CAJ2504788.1"/>
    </source>
</evidence>
<sequence length="944" mass="102493">MDPLSVSASIIAVATLAGQVCTVIAELRSICKSLPGRLHAVNNEVADLELVLSQMSLIIRNRSCLAESNASTIPHLLLQARAKLSEIEAIVRRLTAINASSRYPLAGASAWRKEQGALQILQGDLRTIKCSLNIMLGASNSQDMMRIRLDIQTISSVTAKSSQEQLVISDKFLTTLAGVDDRIARVEDILQKQSEQLQASQLIQGQSTYSEPATQAPRFQPTGRHILASSDKEDDFGVRVTPYLAGCASSCRCSCHCSQKSSTPSILNGLIGRLFIGYAGLSIISSKPIAANDNSPRMKACHFLLEGGLADTAVDALRAITKGSEYLRDFIDDSNFTQAHRIVLGLSMQNLEKSLLLSPQDVNQQDAMGRTALAWAAARGDARSVVTLLSTVRTQTSQTYNLQFLLDAGADPDPVAPDGVKRGSPLNVAARNAKDPLLVKKLLDFGAHVDQSSVDGKTALIHAAKNNNASLTMLLLEHGAKVNATSISGDTPLTTAITHNSHGGAEFAKSIGTLCRLRHNADLANTEHFRSRKDKRYTLGDFKDNLRQRPDVTDKLVLAFDELLSIFNEAPVPGQDPEGLLDAGFFKSLSRKLKFDEGFARETCSDEESDDSFHDAQDYVQVGHAERSRAESRVYIAFGLAIKAARALITGKKNGLSLHEHVAYAGIRDYQSGLSAVAIQNLLPLTSKVCLRFAKKHALPFETVSLPDATIALRIGPPNAKKAVVFFHGGGYMAPALSEHASFATGYGTCTTPDVAVYVLQYGLASETANHYPRQLQQAVHLMRHLLVTQQMSPGSITLVGDSAGAHLLLGLLLHLTHPNPLVPQLKLDSPLSGAVLVSPWVRLQSTAGSLNANGQKDVLSAASLAYWAKNFLGDRELLFDDAQEVCDVLRRHYADTTALKFEGELHGHMIMNRFLYIRAPCESEKAYVKWLDDHLNQQSYTLD</sequence>
<dbReference type="InterPro" id="IPR050300">
    <property type="entry name" value="GDXG_lipolytic_enzyme"/>
</dbReference>
<evidence type="ECO:0000256" key="1">
    <source>
        <dbReference type="ARBA" id="ARBA00022801"/>
    </source>
</evidence>
<dbReference type="InterPro" id="IPR019436">
    <property type="entry name" value="Say1-like"/>
</dbReference>
<accession>A0AAI8VH44</accession>
<protein>
    <submittedName>
        <fullName evidence="3">Uu.00g121820.m01.CDS01</fullName>
    </submittedName>
</protein>
<dbReference type="Gene3D" id="3.40.50.1820">
    <property type="entry name" value="alpha/beta hydrolase"/>
    <property type="match status" value="1"/>
</dbReference>
<dbReference type="InterPro" id="IPR002110">
    <property type="entry name" value="Ankyrin_rpt"/>
</dbReference>
<organism evidence="3 4">
    <name type="scientific">Anthostomella pinea</name>
    <dbReference type="NCBI Taxonomy" id="933095"/>
    <lineage>
        <taxon>Eukaryota</taxon>
        <taxon>Fungi</taxon>
        <taxon>Dikarya</taxon>
        <taxon>Ascomycota</taxon>
        <taxon>Pezizomycotina</taxon>
        <taxon>Sordariomycetes</taxon>
        <taxon>Xylariomycetidae</taxon>
        <taxon>Xylariales</taxon>
        <taxon>Xylariaceae</taxon>
        <taxon>Anthostomella</taxon>
    </lineage>
</organism>
<gene>
    <name evidence="3" type="ORF">KHLLAP_LOCUS5256</name>
</gene>
<dbReference type="Pfam" id="PF10340">
    <property type="entry name" value="Say1_Mug180"/>
    <property type="match status" value="1"/>
</dbReference>
<dbReference type="SUPFAM" id="SSF53474">
    <property type="entry name" value="alpha/beta-Hydrolases"/>
    <property type="match status" value="1"/>
</dbReference>
<dbReference type="PROSITE" id="PS50088">
    <property type="entry name" value="ANK_REPEAT"/>
    <property type="match status" value="2"/>
</dbReference>
<dbReference type="Pfam" id="PF12796">
    <property type="entry name" value="Ank_2"/>
    <property type="match status" value="1"/>
</dbReference>